<dbReference type="GO" id="GO:0008168">
    <property type="term" value="F:methyltransferase activity"/>
    <property type="evidence" value="ECO:0007669"/>
    <property type="project" value="UniProtKB-KW"/>
</dbReference>
<accession>A0A1G9DXB5</accession>
<dbReference type="GO" id="GO:0032259">
    <property type="term" value="P:methylation"/>
    <property type="evidence" value="ECO:0007669"/>
    <property type="project" value="UniProtKB-KW"/>
</dbReference>
<dbReference type="InterPro" id="IPR029068">
    <property type="entry name" value="Glyas_Bleomycin-R_OHBP_Dase"/>
</dbReference>
<dbReference type="InterPro" id="IPR009725">
    <property type="entry name" value="3_dmu_93_MTrfase"/>
</dbReference>
<proteinExistence type="predicted"/>
<protein>
    <submittedName>
        <fullName evidence="2">Glyoxalase superfamily enzyme, possibly 3-demethylubiquinone-9 3-methyltransferase</fullName>
    </submittedName>
</protein>
<dbReference type="Proteomes" id="UP000199155">
    <property type="component" value="Unassembled WGS sequence"/>
</dbReference>
<dbReference type="EMBL" id="FNFF01000010">
    <property type="protein sequence ID" value="SDK68459.1"/>
    <property type="molecule type" value="Genomic_DNA"/>
</dbReference>
<dbReference type="PANTHER" id="PTHR33990">
    <property type="entry name" value="PROTEIN YJDN-RELATED"/>
    <property type="match status" value="1"/>
</dbReference>
<evidence type="ECO:0000259" key="1">
    <source>
        <dbReference type="Pfam" id="PF06983"/>
    </source>
</evidence>
<keyword evidence="3" id="KW-1185">Reference proteome</keyword>
<gene>
    <name evidence="2" type="ORF">SAMN05421806_110121</name>
</gene>
<sequence>MATPQKIITFLWFDTQAEEAAEFYTSLFPDSKITEVQRYGEAGPGTPGTAMVVGFQLAGQQFTALNGGPQFTFTEAVSLYVECEDQAEVDELWEKLTADGGQESQCGWLKDRWGLSWQIIPKELPRLLSDPDPERAGRAMQAMLGMRKIDVAALRSAAEG</sequence>
<dbReference type="STRING" id="417292.SAMN05421806_110121"/>
<feature type="domain" description="PhnB-like" evidence="1">
    <location>
        <begin position="5"/>
        <end position="120"/>
    </location>
</feature>
<dbReference type="Pfam" id="PF06983">
    <property type="entry name" value="3-dmu-9_3-mt"/>
    <property type="match status" value="1"/>
</dbReference>
<dbReference type="AlphaFoldDB" id="A0A1G9DXB5"/>
<dbReference type="Gene3D" id="3.10.180.10">
    <property type="entry name" value="2,3-Dihydroxybiphenyl 1,2-Dioxygenase, domain 1"/>
    <property type="match status" value="1"/>
</dbReference>
<dbReference type="SUPFAM" id="SSF54593">
    <property type="entry name" value="Glyoxalase/Bleomycin resistance protein/Dihydroxybiphenyl dioxygenase"/>
    <property type="match status" value="1"/>
</dbReference>
<dbReference type="OrthoDB" id="9806473at2"/>
<keyword evidence="2" id="KW-0489">Methyltransferase</keyword>
<reference evidence="2 3" key="1">
    <citation type="submission" date="2016-10" db="EMBL/GenBank/DDBJ databases">
        <authorList>
            <person name="de Groot N.N."/>
        </authorList>
    </citation>
    <scope>NUCLEOTIDE SEQUENCE [LARGE SCALE GENOMIC DNA]</scope>
    <source>
        <strain evidence="2 3">CGMCC 4.5727</strain>
    </source>
</reference>
<dbReference type="CDD" id="cd06588">
    <property type="entry name" value="PhnB_like"/>
    <property type="match status" value="1"/>
</dbReference>
<dbReference type="RefSeq" id="WP_093613501.1">
    <property type="nucleotide sequence ID" value="NZ_FNFF01000010.1"/>
</dbReference>
<dbReference type="InterPro" id="IPR028973">
    <property type="entry name" value="PhnB-like"/>
</dbReference>
<name>A0A1G9DXB5_9ACTN</name>
<keyword evidence="2" id="KW-0830">Ubiquinone</keyword>
<evidence type="ECO:0000313" key="2">
    <source>
        <dbReference type="EMBL" id="SDK68459.1"/>
    </source>
</evidence>
<dbReference type="PANTHER" id="PTHR33990:SF2">
    <property type="entry name" value="PHNB-LIKE DOMAIN-CONTAINING PROTEIN"/>
    <property type="match status" value="1"/>
</dbReference>
<dbReference type="PIRSF" id="PIRSF021700">
    <property type="entry name" value="3_dmu_93_MTrfase"/>
    <property type="match status" value="1"/>
</dbReference>
<organism evidence="2 3">
    <name type="scientific">Streptomyces indicus</name>
    <dbReference type="NCBI Taxonomy" id="417292"/>
    <lineage>
        <taxon>Bacteria</taxon>
        <taxon>Bacillati</taxon>
        <taxon>Actinomycetota</taxon>
        <taxon>Actinomycetes</taxon>
        <taxon>Kitasatosporales</taxon>
        <taxon>Streptomycetaceae</taxon>
        <taxon>Streptomyces</taxon>
    </lineage>
</organism>
<evidence type="ECO:0000313" key="3">
    <source>
        <dbReference type="Proteomes" id="UP000199155"/>
    </source>
</evidence>
<keyword evidence="2" id="KW-0808">Transferase</keyword>